<dbReference type="EMBL" id="CP033058">
    <property type="protein sequence ID" value="AZZ65593.1"/>
    <property type="molecule type" value="Genomic_DNA"/>
</dbReference>
<dbReference type="InterPro" id="IPR019927">
    <property type="entry name" value="Ribosomal_uL3_bac/org-type"/>
</dbReference>
<keyword evidence="5 7" id="KW-0687">Ribonucleoprotein</keyword>
<dbReference type="Gene3D" id="3.30.160.810">
    <property type="match status" value="1"/>
</dbReference>
<evidence type="ECO:0000256" key="4">
    <source>
        <dbReference type="ARBA" id="ARBA00022980"/>
    </source>
</evidence>
<comment type="subunit">
    <text evidence="7 9">Part of the 50S ribosomal subunit. Forms a cluster with proteins L14 and L19.</text>
</comment>
<evidence type="ECO:0000256" key="2">
    <source>
        <dbReference type="ARBA" id="ARBA00022730"/>
    </source>
</evidence>
<dbReference type="InterPro" id="IPR009000">
    <property type="entry name" value="Transl_B-barrel_sf"/>
</dbReference>
<dbReference type="InterPro" id="IPR000597">
    <property type="entry name" value="Ribosomal_uL3"/>
</dbReference>
<dbReference type="GO" id="GO:0022625">
    <property type="term" value="C:cytosolic large ribosomal subunit"/>
    <property type="evidence" value="ECO:0007669"/>
    <property type="project" value="TreeGrafter"/>
</dbReference>
<keyword evidence="2 7" id="KW-0699">rRNA-binding</keyword>
<evidence type="ECO:0000256" key="8">
    <source>
        <dbReference type="RuleBase" id="RU003905"/>
    </source>
</evidence>
<dbReference type="NCBIfam" id="TIGR03625">
    <property type="entry name" value="L3_bact"/>
    <property type="match status" value="1"/>
</dbReference>
<feature type="region of interest" description="Disordered" evidence="10">
    <location>
        <begin position="265"/>
        <end position="284"/>
    </location>
</feature>
<protein>
    <recommendedName>
        <fullName evidence="6 7">Large ribosomal subunit protein uL3</fullName>
    </recommendedName>
</protein>
<evidence type="ECO:0000256" key="3">
    <source>
        <dbReference type="ARBA" id="ARBA00022884"/>
    </source>
</evidence>
<dbReference type="OrthoDB" id="9806135at2"/>
<dbReference type="RefSeq" id="WP_116171578.1">
    <property type="nucleotide sequence ID" value="NZ_CP033058.2"/>
</dbReference>
<organism evidence="11 12">
    <name type="scientific">Metamycoplasma phocicerebrale</name>
    <dbReference type="NCBI Taxonomy" id="142649"/>
    <lineage>
        <taxon>Bacteria</taxon>
        <taxon>Bacillati</taxon>
        <taxon>Mycoplasmatota</taxon>
        <taxon>Mycoplasmoidales</taxon>
        <taxon>Metamycoplasmataceae</taxon>
        <taxon>Metamycoplasma</taxon>
    </lineage>
</organism>
<evidence type="ECO:0000256" key="5">
    <source>
        <dbReference type="ARBA" id="ARBA00023274"/>
    </source>
</evidence>
<dbReference type="InterPro" id="IPR019926">
    <property type="entry name" value="Ribosomal_uL3_CS"/>
</dbReference>
<evidence type="ECO:0000256" key="1">
    <source>
        <dbReference type="ARBA" id="ARBA00006540"/>
    </source>
</evidence>
<feature type="compositionally biased region" description="Basic and acidic residues" evidence="10">
    <location>
        <begin position="267"/>
        <end position="284"/>
    </location>
</feature>
<evidence type="ECO:0000313" key="11">
    <source>
        <dbReference type="EMBL" id="AZZ65593.1"/>
    </source>
</evidence>
<evidence type="ECO:0000313" key="12">
    <source>
        <dbReference type="Proteomes" id="UP000256585"/>
    </source>
</evidence>
<dbReference type="PANTHER" id="PTHR11229:SF16">
    <property type="entry name" value="LARGE RIBOSOMAL SUBUNIT PROTEIN UL3C"/>
    <property type="match status" value="1"/>
</dbReference>
<dbReference type="AlphaFoldDB" id="A0A3T0TUA0"/>
<gene>
    <name evidence="7" type="primary">rplC</name>
    <name evidence="11" type="ORF">DMC14_002240</name>
</gene>
<keyword evidence="12" id="KW-1185">Reference proteome</keyword>
<accession>A0A3T0TUA0</accession>
<dbReference type="HAMAP" id="MF_01325_B">
    <property type="entry name" value="Ribosomal_uL3_B"/>
    <property type="match status" value="1"/>
</dbReference>
<comment type="function">
    <text evidence="7 9">One of the primary rRNA binding proteins, it binds directly near the 3'-end of the 23S rRNA, where it nucleates assembly of the 50S subunit.</text>
</comment>
<evidence type="ECO:0000256" key="9">
    <source>
        <dbReference type="RuleBase" id="RU003906"/>
    </source>
</evidence>
<comment type="similarity">
    <text evidence="1 7 8">Belongs to the universal ribosomal protein uL3 family.</text>
</comment>
<dbReference type="GO" id="GO:0006412">
    <property type="term" value="P:translation"/>
    <property type="evidence" value="ECO:0007669"/>
    <property type="project" value="UniProtKB-UniRule"/>
</dbReference>
<dbReference type="PROSITE" id="PS00474">
    <property type="entry name" value="RIBOSOMAL_L3"/>
    <property type="match status" value="1"/>
</dbReference>
<name>A0A3T0TUA0_9BACT</name>
<dbReference type="GO" id="GO:0003735">
    <property type="term" value="F:structural constituent of ribosome"/>
    <property type="evidence" value="ECO:0007669"/>
    <property type="project" value="UniProtKB-UniRule"/>
</dbReference>
<dbReference type="Pfam" id="PF00297">
    <property type="entry name" value="Ribosomal_L3"/>
    <property type="match status" value="1"/>
</dbReference>
<evidence type="ECO:0000256" key="10">
    <source>
        <dbReference type="SAM" id="MobiDB-lite"/>
    </source>
</evidence>
<dbReference type="KEGG" id="mphc:DMC14_002240"/>
<sequence>MKGILGRKVGMTQLFTSEGKLIPVTIVEVKPNVVTNVLTLEKNGYIATQLSLEDKKKSQIKKPEINYFKKANTTPKRFVKEIRNMSGFGLGETLDASVFDSGDVVDVTAISKGKGFAGAIKRWNQHIGPKSHGGGGGSQPIRQTGSIGDISGNRVWKGMTMPGHLGSEQVTIQNLEVVKSDAENNLLLVKGSVPGAKGAFIVIKNAKKSIQKKEEIKLVNLKEALAKNEIFEQAKKYNLELNMEMPLKEMKATLKEAIAKEAAAAAAKEEAAQEQENSKEEGDK</sequence>
<dbReference type="PANTHER" id="PTHR11229">
    <property type="entry name" value="50S RIBOSOMAL PROTEIN L3"/>
    <property type="match status" value="1"/>
</dbReference>
<proteinExistence type="inferred from homology"/>
<evidence type="ECO:0000256" key="7">
    <source>
        <dbReference type="HAMAP-Rule" id="MF_01325"/>
    </source>
</evidence>
<dbReference type="FunFam" id="2.40.30.10:FF:000004">
    <property type="entry name" value="50S ribosomal protein L3"/>
    <property type="match status" value="1"/>
</dbReference>
<dbReference type="Gene3D" id="2.40.30.10">
    <property type="entry name" value="Translation factors"/>
    <property type="match status" value="1"/>
</dbReference>
<evidence type="ECO:0000256" key="6">
    <source>
        <dbReference type="ARBA" id="ARBA00035243"/>
    </source>
</evidence>
<dbReference type="Proteomes" id="UP000256585">
    <property type="component" value="Chromosome"/>
</dbReference>
<keyword evidence="3 7" id="KW-0694">RNA-binding</keyword>
<dbReference type="GO" id="GO:0019843">
    <property type="term" value="F:rRNA binding"/>
    <property type="evidence" value="ECO:0007669"/>
    <property type="project" value="UniProtKB-UniRule"/>
</dbReference>
<dbReference type="SUPFAM" id="SSF50447">
    <property type="entry name" value="Translation proteins"/>
    <property type="match status" value="1"/>
</dbReference>
<reference evidence="11" key="1">
    <citation type="submission" date="2019-03" db="EMBL/GenBank/DDBJ databases">
        <title>Draft Sequence and Annotation of the Mycoplasma phocicerebrale Strain 1049T Genome.</title>
        <authorList>
            <person name="Frasca S.Jr."/>
            <person name="Kutish G.F."/>
            <person name="Castellanos Gell J."/>
            <person name="Michaels D.L."/>
            <person name="Brown D.R."/>
        </authorList>
    </citation>
    <scope>NUCLEOTIDE SEQUENCE</scope>
    <source>
        <strain evidence="11">1049</strain>
    </source>
</reference>
<keyword evidence="4 7" id="KW-0689">Ribosomal protein</keyword>